<organism evidence="1 2">
    <name type="scientific">Lacibacterium aquatile</name>
    <dbReference type="NCBI Taxonomy" id="1168082"/>
    <lineage>
        <taxon>Bacteria</taxon>
        <taxon>Pseudomonadati</taxon>
        <taxon>Pseudomonadota</taxon>
        <taxon>Alphaproteobacteria</taxon>
        <taxon>Rhodospirillales</taxon>
        <taxon>Rhodospirillaceae</taxon>
    </lineage>
</organism>
<name>A0ABW5DYC8_9PROT</name>
<dbReference type="InterPro" id="IPR025514">
    <property type="entry name" value="DUF4402"/>
</dbReference>
<reference evidence="2" key="1">
    <citation type="journal article" date="2019" name="Int. J. Syst. Evol. Microbiol.">
        <title>The Global Catalogue of Microorganisms (GCM) 10K type strain sequencing project: providing services to taxonomists for standard genome sequencing and annotation.</title>
        <authorList>
            <consortium name="The Broad Institute Genomics Platform"/>
            <consortium name="The Broad Institute Genome Sequencing Center for Infectious Disease"/>
            <person name="Wu L."/>
            <person name="Ma J."/>
        </authorList>
    </citation>
    <scope>NUCLEOTIDE SEQUENCE [LARGE SCALE GENOMIC DNA]</scope>
    <source>
        <strain evidence="2">CGMCC 1.19062</strain>
    </source>
</reference>
<evidence type="ECO:0000313" key="1">
    <source>
        <dbReference type="EMBL" id="MFD2264441.1"/>
    </source>
</evidence>
<evidence type="ECO:0000313" key="2">
    <source>
        <dbReference type="Proteomes" id="UP001597295"/>
    </source>
</evidence>
<dbReference type="Proteomes" id="UP001597295">
    <property type="component" value="Unassembled WGS sequence"/>
</dbReference>
<keyword evidence="2" id="KW-1185">Reference proteome</keyword>
<gene>
    <name evidence="1" type="ORF">ACFSM5_16170</name>
</gene>
<accession>A0ABW5DYC8</accession>
<protein>
    <submittedName>
        <fullName evidence="1">DUF4402 domain-containing protein</fullName>
    </submittedName>
</protein>
<dbReference type="EMBL" id="JBHUIP010000013">
    <property type="protein sequence ID" value="MFD2264441.1"/>
    <property type="molecule type" value="Genomic_DNA"/>
</dbReference>
<dbReference type="Pfam" id="PF14352">
    <property type="entry name" value="DUF4402"/>
    <property type="match status" value="1"/>
</dbReference>
<comment type="caution">
    <text evidence="1">The sequence shown here is derived from an EMBL/GenBank/DDBJ whole genome shotgun (WGS) entry which is preliminary data.</text>
</comment>
<dbReference type="RefSeq" id="WP_379877524.1">
    <property type="nucleotide sequence ID" value="NZ_JBHUIP010000013.1"/>
</dbReference>
<proteinExistence type="predicted"/>
<sequence length="177" mass="17976">MRIPILNGTTILLAGMVLTAGDAEGVPLSDSKSAIMPITAKVIAPVIIQKLSDLSFGKIAPAASGAASVVQVPLSGPRTITVANGATLTGGSWTPAKFQISGNAGLAVTITFPTKSYSLKHSSGAPNMNMVLETPTTPMVLATGWNEITVGGNLTVAAGQVPGIYTSNAIQITVNYQ</sequence>